<dbReference type="PANTHER" id="PTHR39201">
    <property type="entry name" value="EXPORTED PROTEIN-RELATED"/>
    <property type="match status" value="1"/>
</dbReference>
<accession>A0ABV1E125</accession>
<dbReference type="Gene3D" id="3.40.50.360">
    <property type="match status" value="1"/>
</dbReference>
<comment type="caution">
    <text evidence="2">The sequence shown here is derived from an EMBL/GenBank/DDBJ whole genome shotgun (WGS) entry which is preliminary data.</text>
</comment>
<sequence length="179" mass="20191">MSIFKENACLAAYFSRAGDHYIGEKFVDLPAGNTETVAKWIGGYTGAREFRIEPVTPYPIDLRKTAYMAQRELYADARPKLAGHLDHMGEYAVVFLGFPIWWESLPMPAVSFLERYDFSNKTLIPFCTHEGSGFGQSEHIIRIHCPEAKLLPGLAVHASEVQTAQDQVLRWLKETEGLL</sequence>
<evidence type="ECO:0000313" key="3">
    <source>
        <dbReference type="Proteomes" id="UP001489509"/>
    </source>
</evidence>
<proteinExistence type="predicted"/>
<gene>
    <name evidence="2" type="ORF">WMO26_02580</name>
</gene>
<organism evidence="2 3">
    <name type="scientific">Solibaculum intestinale</name>
    <dbReference type="NCBI Taxonomy" id="3133165"/>
    <lineage>
        <taxon>Bacteria</taxon>
        <taxon>Bacillati</taxon>
        <taxon>Bacillota</taxon>
        <taxon>Clostridia</taxon>
        <taxon>Eubacteriales</taxon>
        <taxon>Oscillospiraceae</taxon>
        <taxon>Solibaculum</taxon>
    </lineage>
</organism>
<dbReference type="EMBL" id="JBBMFD010000002">
    <property type="protein sequence ID" value="MEQ2439708.1"/>
    <property type="molecule type" value="Genomic_DNA"/>
</dbReference>
<name>A0ABV1E125_9FIRM</name>
<dbReference type="InterPro" id="IPR029039">
    <property type="entry name" value="Flavoprotein-like_sf"/>
</dbReference>
<dbReference type="Pfam" id="PF12682">
    <property type="entry name" value="Flavodoxin_4"/>
    <property type="match status" value="1"/>
</dbReference>
<dbReference type="PANTHER" id="PTHR39201:SF1">
    <property type="entry name" value="FLAVODOXIN-LIKE DOMAIN-CONTAINING PROTEIN"/>
    <property type="match status" value="1"/>
</dbReference>
<dbReference type="Proteomes" id="UP001489509">
    <property type="component" value="Unassembled WGS sequence"/>
</dbReference>
<dbReference type="RefSeq" id="WP_349217970.1">
    <property type="nucleotide sequence ID" value="NZ_JBBMFD010000002.1"/>
</dbReference>
<evidence type="ECO:0000259" key="1">
    <source>
        <dbReference type="Pfam" id="PF12682"/>
    </source>
</evidence>
<protein>
    <submittedName>
        <fullName evidence="2">Flavodoxin</fullName>
    </submittedName>
</protein>
<dbReference type="InterPro" id="IPR008254">
    <property type="entry name" value="Flavodoxin/NO_synth"/>
</dbReference>
<keyword evidence="3" id="KW-1185">Reference proteome</keyword>
<evidence type="ECO:0000313" key="2">
    <source>
        <dbReference type="EMBL" id="MEQ2439708.1"/>
    </source>
</evidence>
<reference evidence="2 3" key="1">
    <citation type="submission" date="2024-03" db="EMBL/GenBank/DDBJ databases">
        <title>Human intestinal bacterial collection.</title>
        <authorList>
            <person name="Pauvert C."/>
            <person name="Hitch T.C.A."/>
            <person name="Clavel T."/>
        </authorList>
    </citation>
    <scope>NUCLEOTIDE SEQUENCE [LARGE SCALE GENOMIC DNA]</scope>
    <source>
        <strain evidence="2 3">CLA-JM-H44</strain>
    </source>
</reference>
<feature type="domain" description="Flavodoxin-like" evidence="1">
    <location>
        <begin position="31"/>
        <end position="173"/>
    </location>
</feature>
<dbReference type="SUPFAM" id="SSF52218">
    <property type="entry name" value="Flavoproteins"/>
    <property type="match status" value="1"/>
</dbReference>